<protein>
    <submittedName>
        <fullName evidence="2">Uncharacterized protein</fullName>
    </submittedName>
</protein>
<feature type="chain" id="PRO_5041455870" evidence="1">
    <location>
        <begin position="18"/>
        <end position="144"/>
    </location>
</feature>
<comment type="caution">
    <text evidence="2">The sequence shown here is derived from an EMBL/GenBank/DDBJ whole genome shotgun (WGS) entry which is preliminary data.</text>
</comment>
<accession>A0AA39ZYK5</accession>
<dbReference type="Proteomes" id="UP001172101">
    <property type="component" value="Unassembled WGS sequence"/>
</dbReference>
<name>A0AA39ZYK5_9PEZI</name>
<feature type="signal peptide" evidence="1">
    <location>
        <begin position="1"/>
        <end position="17"/>
    </location>
</feature>
<dbReference type="GeneID" id="85323662"/>
<sequence>MATFWPRTPASASLARALWLQQIMTHLSLSMNKIDMDTYKGGLARSTWGNRVGTFHQNTPFYLDKANCRGAKPASRSRPEDMAIPFVQCPGAAGDKPASTVTIVGRNRGWVGRSRRWPRQMGRRDWSSAGLGEGLVHRTKLKPN</sequence>
<dbReference type="RefSeq" id="XP_060291127.1">
    <property type="nucleotide sequence ID" value="XM_060440392.1"/>
</dbReference>
<evidence type="ECO:0000313" key="2">
    <source>
        <dbReference type="EMBL" id="KAK0706033.1"/>
    </source>
</evidence>
<organism evidence="2 3">
    <name type="scientific">Lasiosphaeria miniovina</name>
    <dbReference type="NCBI Taxonomy" id="1954250"/>
    <lineage>
        <taxon>Eukaryota</taxon>
        <taxon>Fungi</taxon>
        <taxon>Dikarya</taxon>
        <taxon>Ascomycota</taxon>
        <taxon>Pezizomycotina</taxon>
        <taxon>Sordariomycetes</taxon>
        <taxon>Sordariomycetidae</taxon>
        <taxon>Sordariales</taxon>
        <taxon>Lasiosphaeriaceae</taxon>
        <taxon>Lasiosphaeria</taxon>
    </lineage>
</organism>
<evidence type="ECO:0000313" key="3">
    <source>
        <dbReference type="Proteomes" id="UP001172101"/>
    </source>
</evidence>
<reference evidence="2" key="1">
    <citation type="submission" date="2023-06" db="EMBL/GenBank/DDBJ databases">
        <title>Genome-scale phylogeny and comparative genomics of the fungal order Sordariales.</title>
        <authorList>
            <consortium name="Lawrence Berkeley National Laboratory"/>
            <person name="Hensen N."/>
            <person name="Bonometti L."/>
            <person name="Westerberg I."/>
            <person name="Brannstrom I.O."/>
            <person name="Guillou S."/>
            <person name="Cros-Aarteil S."/>
            <person name="Calhoun S."/>
            <person name="Haridas S."/>
            <person name="Kuo A."/>
            <person name="Mondo S."/>
            <person name="Pangilinan J."/>
            <person name="Riley R."/>
            <person name="LaButti K."/>
            <person name="Andreopoulos B."/>
            <person name="Lipzen A."/>
            <person name="Chen C."/>
            <person name="Yanf M."/>
            <person name="Daum C."/>
            <person name="Ng V."/>
            <person name="Clum A."/>
            <person name="Steindorff A."/>
            <person name="Ohm R."/>
            <person name="Martin F."/>
            <person name="Silar P."/>
            <person name="Natvig D."/>
            <person name="Lalanne C."/>
            <person name="Gautier V."/>
            <person name="Ament-velasquez S.L."/>
            <person name="Kruys A."/>
            <person name="Hutchinson M.I."/>
            <person name="Powell A.J."/>
            <person name="Barry K."/>
            <person name="Miller A.N."/>
            <person name="Grigoriev I.V."/>
            <person name="Debuchy R."/>
            <person name="Gladieux P."/>
            <person name="Thoren M.H."/>
            <person name="Johannesson H."/>
        </authorList>
    </citation>
    <scope>NUCLEOTIDE SEQUENCE</scope>
    <source>
        <strain evidence="2">SMH2392-1A</strain>
    </source>
</reference>
<evidence type="ECO:0000256" key="1">
    <source>
        <dbReference type="SAM" id="SignalP"/>
    </source>
</evidence>
<gene>
    <name evidence="2" type="ORF">B0T26DRAFT_679768</name>
</gene>
<keyword evidence="1" id="KW-0732">Signal</keyword>
<keyword evidence="3" id="KW-1185">Reference proteome</keyword>
<dbReference type="EMBL" id="JAUIRO010000007">
    <property type="protein sequence ID" value="KAK0706033.1"/>
    <property type="molecule type" value="Genomic_DNA"/>
</dbReference>
<dbReference type="AlphaFoldDB" id="A0AA39ZYK5"/>
<proteinExistence type="predicted"/>